<feature type="domain" description="S5 DRBM" evidence="9">
    <location>
        <begin position="185"/>
        <end position="222"/>
    </location>
</feature>
<dbReference type="Gene3D" id="3.30.160.20">
    <property type="match status" value="1"/>
</dbReference>
<accession>A0A672JS64</accession>
<dbReference type="PANTHER" id="PTHR48277:SF1">
    <property type="entry name" value="MITOCHONDRIAL RIBOSOMAL PROTEIN S5"/>
    <property type="match status" value="1"/>
</dbReference>
<evidence type="ECO:0000256" key="6">
    <source>
        <dbReference type="ARBA" id="ARBA00039335"/>
    </source>
</evidence>
<dbReference type="AlphaFoldDB" id="A0A672JS64"/>
<feature type="signal peptide" evidence="8">
    <location>
        <begin position="1"/>
        <end position="20"/>
    </location>
</feature>
<evidence type="ECO:0000256" key="1">
    <source>
        <dbReference type="ARBA" id="ARBA00004173"/>
    </source>
</evidence>
<dbReference type="SUPFAM" id="SSF54211">
    <property type="entry name" value="Ribosomal protein S5 domain 2-like"/>
    <property type="match status" value="1"/>
</dbReference>
<dbReference type="Pfam" id="PF21251">
    <property type="entry name" value="Ribosomal_uS5m_N"/>
    <property type="match status" value="1"/>
</dbReference>
<comment type="similarity">
    <text evidence="2">Belongs to the universal ribosomal protein uS5 family.</text>
</comment>
<dbReference type="InterPro" id="IPR013810">
    <property type="entry name" value="Ribosomal_uS5_N"/>
</dbReference>
<evidence type="ECO:0000256" key="3">
    <source>
        <dbReference type="ARBA" id="ARBA00022980"/>
    </source>
</evidence>
<dbReference type="InterPro" id="IPR000851">
    <property type="entry name" value="Ribosomal_uS5"/>
</dbReference>
<dbReference type="InterPro" id="IPR005324">
    <property type="entry name" value="Ribosomal_uS5_C"/>
</dbReference>
<evidence type="ECO:0000256" key="7">
    <source>
        <dbReference type="ARBA" id="ARBA00041606"/>
    </source>
</evidence>
<keyword evidence="5" id="KW-0687">Ribonucleoprotein</keyword>
<gene>
    <name evidence="12" type="primary">LOC107553320</name>
</gene>
<dbReference type="GO" id="GO:0003735">
    <property type="term" value="F:structural constituent of ribosome"/>
    <property type="evidence" value="ECO:0007669"/>
    <property type="project" value="InterPro"/>
</dbReference>
<dbReference type="GO" id="GO:0006412">
    <property type="term" value="P:translation"/>
    <property type="evidence" value="ECO:0007669"/>
    <property type="project" value="InterPro"/>
</dbReference>
<reference evidence="12" key="1">
    <citation type="submission" date="2025-08" db="UniProtKB">
        <authorList>
            <consortium name="Ensembl"/>
        </authorList>
    </citation>
    <scope>IDENTIFICATION</scope>
</reference>
<dbReference type="GO" id="GO:0003723">
    <property type="term" value="F:RNA binding"/>
    <property type="evidence" value="ECO:0007669"/>
    <property type="project" value="InterPro"/>
</dbReference>
<evidence type="ECO:0000259" key="10">
    <source>
        <dbReference type="Pfam" id="PF03719"/>
    </source>
</evidence>
<dbReference type="Pfam" id="PF00333">
    <property type="entry name" value="Ribosomal_S5"/>
    <property type="match status" value="1"/>
</dbReference>
<protein>
    <recommendedName>
        <fullName evidence="6">Small ribosomal subunit protein uS5m</fullName>
    </recommendedName>
    <alternativeName>
        <fullName evidence="7">28S ribosomal protein S5, mitochondrial</fullName>
    </alternativeName>
</protein>
<proteinExistence type="inferred from homology"/>
<dbReference type="GO" id="GO:0005739">
    <property type="term" value="C:mitochondrion"/>
    <property type="evidence" value="ECO:0007669"/>
    <property type="project" value="UniProtKB-SubCell"/>
</dbReference>
<evidence type="ECO:0000256" key="5">
    <source>
        <dbReference type="ARBA" id="ARBA00023274"/>
    </source>
</evidence>
<evidence type="ECO:0000259" key="11">
    <source>
        <dbReference type="Pfam" id="PF21251"/>
    </source>
</evidence>
<evidence type="ECO:0000256" key="4">
    <source>
        <dbReference type="ARBA" id="ARBA00023128"/>
    </source>
</evidence>
<evidence type="ECO:0000259" key="9">
    <source>
        <dbReference type="Pfam" id="PF00333"/>
    </source>
</evidence>
<dbReference type="InterPro" id="IPR020568">
    <property type="entry name" value="Ribosomal_Su5_D2-typ_SF"/>
</dbReference>
<dbReference type="Pfam" id="PF03719">
    <property type="entry name" value="Ribosomal_S5_C"/>
    <property type="match status" value="1"/>
</dbReference>
<feature type="domain" description="Small ribosomal subunit protein uS5 C-terminal" evidence="10">
    <location>
        <begin position="241"/>
        <end position="307"/>
    </location>
</feature>
<feature type="domain" description="Small ribosomal subunit protein uS5m N-terminal" evidence="11">
    <location>
        <begin position="55"/>
        <end position="174"/>
    </location>
</feature>
<dbReference type="InterPro" id="IPR014721">
    <property type="entry name" value="Ribsml_uS5_D2-typ_fold_subgr"/>
</dbReference>
<reference evidence="12" key="2">
    <citation type="submission" date="2025-09" db="UniProtKB">
        <authorList>
            <consortium name="Ensembl"/>
        </authorList>
    </citation>
    <scope>IDENTIFICATION</scope>
</reference>
<dbReference type="SUPFAM" id="SSF54768">
    <property type="entry name" value="dsRNA-binding domain-like"/>
    <property type="match status" value="1"/>
</dbReference>
<dbReference type="Ensembl" id="ENSSGRT00000000439.1">
    <property type="protein sequence ID" value="ENSSGRP00000000387.1"/>
    <property type="gene ID" value="ENSSGRG00000000247.1"/>
</dbReference>
<evidence type="ECO:0000313" key="12">
    <source>
        <dbReference type="Ensembl" id="ENSSGRP00000000387.1"/>
    </source>
</evidence>
<dbReference type="InterPro" id="IPR048584">
    <property type="entry name" value="Ribosomal_uS5m_N"/>
</dbReference>
<keyword evidence="3" id="KW-0689">Ribosomal protein</keyword>
<dbReference type="Gene3D" id="3.30.230.10">
    <property type="match status" value="1"/>
</dbReference>
<dbReference type="GO" id="GO:0015935">
    <property type="term" value="C:small ribosomal subunit"/>
    <property type="evidence" value="ECO:0007669"/>
    <property type="project" value="UniProtKB-ARBA"/>
</dbReference>
<name>A0A672JS64_SINGR</name>
<dbReference type="Proteomes" id="UP000472262">
    <property type="component" value="Unassembled WGS sequence"/>
</dbReference>
<keyword evidence="13" id="KW-1185">Reference proteome</keyword>
<comment type="subcellular location">
    <subcellularLocation>
        <location evidence="1">Mitochondrion</location>
    </subcellularLocation>
</comment>
<keyword evidence="4" id="KW-0496">Mitochondrion</keyword>
<evidence type="ECO:0000256" key="2">
    <source>
        <dbReference type="ARBA" id="ARBA00008945"/>
    </source>
</evidence>
<keyword evidence="8" id="KW-0732">Signal</keyword>
<evidence type="ECO:0000256" key="8">
    <source>
        <dbReference type="SAM" id="SignalP"/>
    </source>
</evidence>
<dbReference type="PANTHER" id="PTHR48277">
    <property type="entry name" value="MITOCHONDRIAL RIBOSOMAL PROTEIN S5"/>
    <property type="match status" value="1"/>
</dbReference>
<dbReference type="FunFam" id="3.30.230.10:FF:000002">
    <property type="entry name" value="30S ribosomal protein S5"/>
    <property type="match status" value="1"/>
</dbReference>
<feature type="chain" id="PRO_5025594222" description="Small ribosomal subunit protein uS5m" evidence="8">
    <location>
        <begin position="21"/>
        <end position="374"/>
    </location>
</feature>
<organism evidence="12 13">
    <name type="scientific">Sinocyclocheilus grahami</name>
    <name type="common">Dianchi golden-line fish</name>
    <name type="synonym">Barbus grahami</name>
    <dbReference type="NCBI Taxonomy" id="75366"/>
    <lineage>
        <taxon>Eukaryota</taxon>
        <taxon>Metazoa</taxon>
        <taxon>Chordata</taxon>
        <taxon>Craniata</taxon>
        <taxon>Vertebrata</taxon>
        <taxon>Euteleostomi</taxon>
        <taxon>Actinopterygii</taxon>
        <taxon>Neopterygii</taxon>
        <taxon>Teleostei</taxon>
        <taxon>Ostariophysi</taxon>
        <taxon>Cypriniformes</taxon>
        <taxon>Cyprinidae</taxon>
        <taxon>Cyprininae</taxon>
        <taxon>Sinocyclocheilus</taxon>
    </lineage>
</organism>
<evidence type="ECO:0000313" key="13">
    <source>
        <dbReference type="Proteomes" id="UP000472262"/>
    </source>
</evidence>
<sequence length="374" mass="41746">MAAVTRLCCVLRLSFEGVGALRALGGAAHLSNLARPSPTQYAPVTAALQQNRHSSFFNKLTADELWRGVLAESGAGARKGRGKRTKRKMKKDLNRGQNLGEGRAGYLWPGLNTLVYKDGSIQKPSQRGEAEQKEVTAALERQRDEWDKRRKTKIKRERGWTGYSWGGISLGPPDPGPNGETYEDFDSRVIEVKSVFNVTAKESRKRSISALVAVGNGNGAAGKYTRIYTFNDDLYHDIESKFKRTTLRMKKQNKGYGLRCHRAVITLCKLIGIEDMYAKVDGSVNLLNITRAFFHSLANQKTHQNLSDIKQLNVVEFRAEQGALPIVVARPQLGARKEPEVEDDVPNTRLHWADVKASQGVKRSVWAGVKRTIW</sequence>